<feature type="non-terminal residue" evidence="1">
    <location>
        <position position="1"/>
    </location>
</feature>
<protein>
    <submittedName>
        <fullName evidence="1">Uncharacterized protein</fullName>
    </submittedName>
</protein>
<dbReference type="Gene3D" id="2.120.10.80">
    <property type="entry name" value="Kelch-type beta propeller"/>
    <property type="match status" value="1"/>
</dbReference>
<evidence type="ECO:0000313" key="1">
    <source>
        <dbReference type="EMBL" id="GMI18957.1"/>
    </source>
</evidence>
<gene>
    <name evidence="1" type="ORF">TeGR_g5387</name>
</gene>
<reference evidence="1 2" key="1">
    <citation type="journal article" date="2023" name="Commun. Biol.">
        <title>Genome analysis of Parmales, the sister group of diatoms, reveals the evolutionary specialization of diatoms from phago-mixotrophs to photoautotrophs.</title>
        <authorList>
            <person name="Ban H."/>
            <person name="Sato S."/>
            <person name="Yoshikawa S."/>
            <person name="Yamada K."/>
            <person name="Nakamura Y."/>
            <person name="Ichinomiya M."/>
            <person name="Sato N."/>
            <person name="Blanc-Mathieu R."/>
            <person name="Endo H."/>
            <person name="Kuwata A."/>
            <person name="Ogata H."/>
        </authorList>
    </citation>
    <scope>NUCLEOTIDE SEQUENCE [LARGE SCALE GENOMIC DNA]</scope>
</reference>
<proteinExistence type="predicted"/>
<sequence>DNMWSPRRGHKAVVAGKANEADMLYVMGGRAREYARMEDDRLVGGVVGPRIKTSPDRITVREETILKNDIWVSEDGLGESWSLVNPGCEAPQADVLIQREEWTKYGPDSDRPDVFPNVGKLSEQCEIDADCYGVAECRQLSAAVGKVCVCPMWSPRENHAVTVQHVHVNKTADDGSQMVFSEDYIYVVGGFINTRKSFCGSYSCGDNTYRFYMDDAWASNDGGLRWVQFKEAFISAASGFMGRGMHAVALVSQPLQTPVVWGQVQEQLWIFGGEGGDDDTGETTFLNDVWWVDLPREPCCIAQGTCDDPDHYLTTSDIDSGCLPDRNSFKAATMDADWSPRSGHTVVVEQPSGQNAMIQRITLSGGNNKDEVFSDTWTWGFENPNYEDLFYRCDDPTNAKPYPCRWMKDFEAGQWYRVLKGSETGDVYYGPGHGEPTCTIGADCYMPTTPQQYYYDAGSSVASLNMVQLPEPADDQGKGGGGGGGFVRPTDPIRYYHLTDDEVEEMASVGIVTLDDLVGADLEQIIKLRGYGADAKELGDKVCDVKLLAERILNKCEVRQIRQYEMEDQLPKNVKVKFVNPTSGEEYWQWAGGGTGSNAHGKPMGISDANAFCAEFDGECFESDGDRAEHEVEGWDGCRAILTDEGGDEGGAPMDE</sequence>
<dbReference type="Proteomes" id="UP001165060">
    <property type="component" value="Unassembled WGS sequence"/>
</dbReference>
<feature type="non-terminal residue" evidence="1">
    <location>
        <position position="656"/>
    </location>
</feature>
<dbReference type="SUPFAM" id="SSF117281">
    <property type="entry name" value="Kelch motif"/>
    <property type="match status" value="1"/>
</dbReference>
<dbReference type="InterPro" id="IPR015915">
    <property type="entry name" value="Kelch-typ_b-propeller"/>
</dbReference>
<dbReference type="EMBL" id="BRYB01003661">
    <property type="protein sequence ID" value="GMI18957.1"/>
    <property type="molecule type" value="Genomic_DNA"/>
</dbReference>
<evidence type="ECO:0000313" key="2">
    <source>
        <dbReference type="Proteomes" id="UP001165060"/>
    </source>
</evidence>
<keyword evidence="2" id="KW-1185">Reference proteome</keyword>
<comment type="caution">
    <text evidence="1">The sequence shown here is derived from an EMBL/GenBank/DDBJ whole genome shotgun (WGS) entry which is preliminary data.</text>
</comment>
<name>A0ABQ6M3L4_9STRA</name>
<organism evidence="1 2">
    <name type="scientific">Tetraparma gracilis</name>
    <dbReference type="NCBI Taxonomy" id="2962635"/>
    <lineage>
        <taxon>Eukaryota</taxon>
        <taxon>Sar</taxon>
        <taxon>Stramenopiles</taxon>
        <taxon>Ochrophyta</taxon>
        <taxon>Bolidophyceae</taxon>
        <taxon>Parmales</taxon>
        <taxon>Triparmaceae</taxon>
        <taxon>Tetraparma</taxon>
    </lineage>
</organism>
<accession>A0ABQ6M3L4</accession>